<feature type="transmembrane region" description="Helical" evidence="1">
    <location>
        <begin position="158"/>
        <end position="178"/>
    </location>
</feature>
<dbReference type="Pfam" id="PF01569">
    <property type="entry name" value="PAP2"/>
    <property type="match status" value="1"/>
</dbReference>
<dbReference type="RefSeq" id="WP_344095537.1">
    <property type="nucleotide sequence ID" value="NZ_BAAAOG010000005.1"/>
</dbReference>
<evidence type="ECO:0000313" key="3">
    <source>
        <dbReference type="EMBL" id="GAA1963100.1"/>
    </source>
</evidence>
<dbReference type="Proteomes" id="UP001499933">
    <property type="component" value="Unassembled WGS sequence"/>
</dbReference>
<comment type="caution">
    <text evidence="3">The sequence shown here is derived from an EMBL/GenBank/DDBJ whole genome shotgun (WGS) entry which is preliminary data.</text>
</comment>
<sequence>MESAHATTIGVPTRAGLFIAGGLLIAASCALGVWIFFRGPEPFAIDIWWNTVLAAWISPFMLGLSQVMNFLGGGWFGTLVVPLGGAVALILVKRPWSAAYFLTAEAVSAAGVQILKHLFGRARPEDIIVVSDFGSYPSGHVANATTIATASVLLFPRLWVLLVGIAWALLMALSRTYLHAHWLSDTLGGMLIGAGAALVVAGFFATLIARERTDAAPPPPSLG</sequence>
<protein>
    <recommendedName>
        <fullName evidence="2">Phosphatidic acid phosphatase type 2/haloperoxidase domain-containing protein</fullName>
    </recommendedName>
</protein>
<dbReference type="InterPro" id="IPR000326">
    <property type="entry name" value="PAP2/HPO"/>
</dbReference>
<keyword evidence="1" id="KW-0472">Membrane</keyword>
<keyword evidence="4" id="KW-1185">Reference proteome</keyword>
<name>A0ABN2R3P0_9MICO</name>
<dbReference type="Gene3D" id="1.20.144.10">
    <property type="entry name" value="Phosphatidic acid phosphatase type 2/haloperoxidase"/>
    <property type="match status" value="1"/>
</dbReference>
<reference evidence="3 4" key="1">
    <citation type="journal article" date="2019" name="Int. J. Syst. Evol. Microbiol.">
        <title>The Global Catalogue of Microorganisms (GCM) 10K type strain sequencing project: providing services to taxonomists for standard genome sequencing and annotation.</title>
        <authorList>
            <consortium name="The Broad Institute Genomics Platform"/>
            <consortium name="The Broad Institute Genome Sequencing Center for Infectious Disease"/>
            <person name="Wu L."/>
            <person name="Ma J."/>
        </authorList>
    </citation>
    <scope>NUCLEOTIDE SEQUENCE [LARGE SCALE GENOMIC DNA]</scope>
    <source>
        <strain evidence="3 4">JCM 14901</strain>
    </source>
</reference>
<gene>
    <name evidence="3" type="ORF">GCM10009776_27250</name>
</gene>
<dbReference type="SUPFAM" id="SSF48317">
    <property type="entry name" value="Acid phosphatase/Vanadium-dependent haloperoxidase"/>
    <property type="match status" value="1"/>
</dbReference>
<feature type="transmembrane region" description="Helical" evidence="1">
    <location>
        <begin position="15"/>
        <end position="36"/>
    </location>
</feature>
<feature type="transmembrane region" description="Helical" evidence="1">
    <location>
        <begin position="190"/>
        <end position="209"/>
    </location>
</feature>
<dbReference type="PANTHER" id="PTHR14969">
    <property type="entry name" value="SPHINGOSINE-1-PHOSPHATE PHOSPHOHYDROLASE"/>
    <property type="match status" value="1"/>
</dbReference>
<dbReference type="CDD" id="cd03392">
    <property type="entry name" value="PAP2_like_2"/>
    <property type="match status" value="1"/>
</dbReference>
<evidence type="ECO:0000313" key="4">
    <source>
        <dbReference type="Proteomes" id="UP001499933"/>
    </source>
</evidence>
<accession>A0ABN2R3P0</accession>
<feature type="transmembrane region" description="Helical" evidence="1">
    <location>
        <begin position="74"/>
        <end position="92"/>
    </location>
</feature>
<keyword evidence="1" id="KW-0812">Transmembrane</keyword>
<dbReference type="InterPro" id="IPR036938">
    <property type="entry name" value="PAP2/HPO_sf"/>
</dbReference>
<dbReference type="SMART" id="SM00014">
    <property type="entry name" value="acidPPc"/>
    <property type="match status" value="1"/>
</dbReference>
<dbReference type="PANTHER" id="PTHR14969:SF13">
    <property type="entry name" value="AT30094P"/>
    <property type="match status" value="1"/>
</dbReference>
<evidence type="ECO:0000259" key="2">
    <source>
        <dbReference type="SMART" id="SM00014"/>
    </source>
</evidence>
<dbReference type="EMBL" id="BAAAOG010000005">
    <property type="protein sequence ID" value="GAA1963100.1"/>
    <property type="molecule type" value="Genomic_DNA"/>
</dbReference>
<feature type="domain" description="Phosphatidic acid phosphatase type 2/haloperoxidase" evidence="2">
    <location>
        <begin position="98"/>
        <end position="201"/>
    </location>
</feature>
<keyword evidence="1" id="KW-1133">Transmembrane helix</keyword>
<proteinExistence type="predicted"/>
<evidence type="ECO:0000256" key="1">
    <source>
        <dbReference type="SAM" id="Phobius"/>
    </source>
</evidence>
<organism evidence="3 4">
    <name type="scientific">Microbacterium deminutum</name>
    <dbReference type="NCBI Taxonomy" id="344164"/>
    <lineage>
        <taxon>Bacteria</taxon>
        <taxon>Bacillati</taxon>
        <taxon>Actinomycetota</taxon>
        <taxon>Actinomycetes</taxon>
        <taxon>Micrococcales</taxon>
        <taxon>Microbacteriaceae</taxon>
        <taxon>Microbacterium</taxon>
    </lineage>
</organism>
<feature type="transmembrane region" description="Helical" evidence="1">
    <location>
        <begin position="48"/>
        <end position="68"/>
    </location>
</feature>